<evidence type="ECO:0000313" key="2">
    <source>
        <dbReference type="EMBL" id="KAA6187338.1"/>
    </source>
</evidence>
<evidence type="ECO:0000256" key="1">
    <source>
        <dbReference type="SAM" id="SignalP"/>
    </source>
</evidence>
<gene>
    <name evidence="2" type="ORF">F2Q65_02105</name>
</gene>
<feature type="signal peptide" evidence="1">
    <location>
        <begin position="1"/>
        <end position="22"/>
    </location>
</feature>
<dbReference type="EMBL" id="VWXX01000002">
    <property type="protein sequence ID" value="KAA6187338.1"/>
    <property type="molecule type" value="Genomic_DNA"/>
</dbReference>
<dbReference type="OrthoDB" id="5770948at2"/>
<reference evidence="2 3" key="1">
    <citation type="submission" date="2019-09" db="EMBL/GenBank/DDBJ databases">
        <title>Whole-genome sequence of the purple sulfur bacterium Thiohalocapsa marina DSM 19078.</title>
        <authorList>
            <person name="Kyndt J.A."/>
            <person name="Meyer T.E."/>
        </authorList>
    </citation>
    <scope>NUCLEOTIDE SEQUENCE [LARGE SCALE GENOMIC DNA]</scope>
    <source>
        <strain evidence="2 3">DSM 19078</strain>
    </source>
</reference>
<proteinExistence type="predicted"/>
<keyword evidence="3" id="KW-1185">Reference proteome</keyword>
<feature type="chain" id="PRO_5024322311" evidence="1">
    <location>
        <begin position="23"/>
        <end position="121"/>
    </location>
</feature>
<protein>
    <submittedName>
        <fullName evidence="2">Uncharacterized protein</fullName>
    </submittedName>
</protein>
<evidence type="ECO:0000313" key="3">
    <source>
        <dbReference type="Proteomes" id="UP000322981"/>
    </source>
</evidence>
<dbReference type="Proteomes" id="UP000322981">
    <property type="component" value="Unassembled WGS sequence"/>
</dbReference>
<dbReference type="AlphaFoldDB" id="A0A5M8FU43"/>
<name>A0A5M8FU43_9GAMM</name>
<dbReference type="RefSeq" id="WP_150089924.1">
    <property type="nucleotide sequence ID" value="NZ_VWXX01000002.1"/>
</dbReference>
<sequence>MIRRPSHAALAGLLLLPLAANAAGDGPQLWGYGVQGCERFLQAAAAQEAAAGDAAGMEFQRYQDWLTGFISGLSLATGEDVLRGSSIASAMRRNQAYCRDYPNADFFNATMDFVRLLRTLN</sequence>
<organism evidence="2 3">
    <name type="scientific">Thiohalocapsa marina</name>
    <dbReference type="NCBI Taxonomy" id="424902"/>
    <lineage>
        <taxon>Bacteria</taxon>
        <taxon>Pseudomonadati</taxon>
        <taxon>Pseudomonadota</taxon>
        <taxon>Gammaproteobacteria</taxon>
        <taxon>Chromatiales</taxon>
        <taxon>Chromatiaceae</taxon>
        <taxon>Thiohalocapsa</taxon>
    </lineage>
</organism>
<keyword evidence="1" id="KW-0732">Signal</keyword>
<comment type="caution">
    <text evidence="2">The sequence shown here is derived from an EMBL/GenBank/DDBJ whole genome shotgun (WGS) entry which is preliminary data.</text>
</comment>
<accession>A0A5M8FU43</accession>